<organism evidence="1 2">
    <name type="scientific">Candidatus Mesenet longicola</name>
    <dbReference type="NCBI Taxonomy" id="1892558"/>
    <lineage>
        <taxon>Bacteria</taxon>
        <taxon>Pseudomonadati</taxon>
        <taxon>Pseudomonadota</taxon>
        <taxon>Alphaproteobacteria</taxon>
        <taxon>Rickettsiales</taxon>
        <taxon>Anaplasmataceae</taxon>
        <taxon>Candidatus Mesenet</taxon>
    </lineage>
</organism>
<protein>
    <recommendedName>
        <fullName evidence="3">Tc1-like transposase DDE domain-containing protein</fullName>
    </recommendedName>
</protein>
<dbReference type="EMBL" id="BNGU01000010">
    <property type="protein sequence ID" value="GHM59362.1"/>
    <property type="molecule type" value="Genomic_DNA"/>
</dbReference>
<reference evidence="1 2" key="1">
    <citation type="journal article" date="2021" name="Microb. Ecol.">
        <title>Candidatus Mesenet longicola: Novel Endosymbionts of Brontispa longissima that Induce Cytoplasmic Incompatibility.</title>
        <authorList>
            <person name="Takano S."/>
            <person name="Gotoh Y."/>
            <person name="Hayashi T."/>
        </authorList>
    </citation>
    <scope>NUCLEOTIDE SEQUENCE [LARGE SCALE GENOMIC DNA]</scope>
    <source>
        <strain evidence="1">L5</strain>
    </source>
</reference>
<evidence type="ECO:0000313" key="1">
    <source>
        <dbReference type="EMBL" id="GHM59362.1"/>
    </source>
</evidence>
<name>A0A8J3HUA9_9RICK</name>
<gene>
    <name evidence="1" type="ORF">sL5_03550</name>
</gene>
<dbReference type="AlphaFoldDB" id="A0A8J3HUA9"/>
<keyword evidence="2" id="KW-1185">Reference proteome</keyword>
<sequence length="99" mass="11726">MKENVKNSKTKINKENLIFIDESGIDDNEFYAYGWAQKGKRLFAEKPAFKKKRISSFSNGTIFGFLRSQKFIYYQIWQIAATEGCCIKMRNRKQKKRNL</sequence>
<evidence type="ECO:0008006" key="3">
    <source>
        <dbReference type="Google" id="ProtNLM"/>
    </source>
</evidence>
<accession>A0A8J3HUA9</accession>
<comment type="caution">
    <text evidence="1">The sequence shown here is derived from an EMBL/GenBank/DDBJ whole genome shotgun (WGS) entry which is preliminary data.</text>
</comment>
<proteinExistence type="predicted"/>
<dbReference type="Proteomes" id="UP000637906">
    <property type="component" value="Unassembled WGS sequence"/>
</dbReference>
<evidence type="ECO:0000313" key="2">
    <source>
        <dbReference type="Proteomes" id="UP000637906"/>
    </source>
</evidence>